<dbReference type="Pfam" id="PF00270">
    <property type="entry name" value="DEAD"/>
    <property type="match status" value="1"/>
</dbReference>
<dbReference type="GO" id="GO:0016787">
    <property type="term" value="F:hydrolase activity"/>
    <property type="evidence" value="ECO:0007669"/>
    <property type="project" value="UniProtKB-KW"/>
</dbReference>
<dbReference type="GO" id="GO:0071013">
    <property type="term" value="C:catalytic step 2 spliceosome"/>
    <property type="evidence" value="ECO:0007669"/>
    <property type="project" value="TreeGrafter"/>
</dbReference>
<keyword evidence="4" id="KW-0378">Hydrolase</keyword>
<dbReference type="Pfam" id="PF00271">
    <property type="entry name" value="Helicase_C"/>
    <property type="match status" value="1"/>
</dbReference>
<dbReference type="GO" id="GO:0003006">
    <property type="term" value="P:developmental process involved in reproduction"/>
    <property type="evidence" value="ECO:0007669"/>
    <property type="project" value="UniProtKB-ARBA"/>
</dbReference>
<feature type="region of interest" description="Disordered" evidence="9">
    <location>
        <begin position="1"/>
        <end position="57"/>
    </location>
</feature>
<name>A0A1S4FRG9_AEDAE</name>
<evidence type="ECO:0000256" key="3">
    <source>
        <dbReference type="ARBA" id="ARBA00022741"/>
    </source>
</evidence>
<evidence type="ECO:0000256" key="6">
    <source>
        <dbReference type="ARBA" id="ARBA00022840"/>
    </source>
</evidence>
<dbReference type="Pfam" id="PF21010">
    <property type="entry name" value="HA2_C"/>
    <property type="match status" value="1"/>
</dbReference>
<comment type="catalytic activity">
    <reaction evidence="8">
        <text>ATP + H2O = ADP + phosphate + H(+)</text>
        <dbReference type="Rhea" id="RHEA:13065"/>
        <dbReference type="ChEBI" id="CHEBI:15377"/>
        <dbReference type="ChEBI" id="CHEBI:15378"/>
        <dbReference type="ChEBI" id="CHEBI:30616"/>
        <dbReference type="ChEBI" id="CHEBI:43474"/>
        <dbReference type="ChEBI" id="CHEBI:456216"/>
        <dbReference type="EC" id="3.6.4.13"/>
    </reaction>
</comment>
<dbReference type="FunFam" id="1.20.120.1080:FF:000001">
    <property type="entry name" value="Pre-mRNA-splicing factor ATP-dependent RNA helicase"/>
    <property type="match status" value="1"/>
</dbReference>
<dbReference type="InterPro" id="IPR014001">
    <property type="entry name" value="Helicase_ATP-bd"/>
</dbReference>
<dbReference type="GO" id="GO:0003724">
    <property type="term" value="F:RNA helicase activity"/>
    <property type="evidence" value="ECO:0007669"/>
    <property type="project" value="UniProtKB-EC"/>
</dbReference>
<dbReference type="Pfam" id="PF04408">
    <property type="entry name" value="WHD_HA2"/>
    <property type="match status" value="1"/>
</dbReference>
<dbReference type="Gene3D" id="3.40.50.300">
    <property type="entry name" value="P-loop containing nucleotide triphosphate hydrolases"/>
    <property type="match status" value="2"/>
</dbReference>
<dbReference type="EC" id="3.6.4.13" evidence="1"/>
<dbReference type="CDD" id="cd18791">
    <property type="entry name" value="SF2_C_RHA"/>
    <property type="match status" value="1"/>
</dbReference>
<keyword evidence="11" id="KW-1185">Reference proteome</keyword>
<dbReference type="PROSITE" id="PS00690">
    <property type="entry name" value="DEAH_ATP_HELICASE"/>
    <property type="match status" value="1"/>
</dbReference>
<proteinExistence type="predicted"/>
<dbReference type="GO" id="GO:0003723">
    <property type="term" value="F:RNA binding"/>
    <property type="evidence" value="ECO:0007669"/>
    <property type="project" value="TreeGrafter"/>
</dbReference>
<sequence>MASRRKHEASSSSSEDSSVDSKEEARRRDIKERDEFAQRLKQKDEGRTRKVVESTSRKAYEEAAKRLKLEAEDRDKLLPKLRIHSRRQYLEKRKDDKVAELEADILDDEYLFEESQITERERQDREYKRSLLQIAKEHEKARELERVQRYHMPKDIKKGDKEEYVEVDEREKVPNAEQKKWEAEQLASAVYKFGSKDAKARQQEEYELLLDDQIDFVQALRLDGTKDKDRKPVVSEADRKKMDIEETKKSLPVYPFKEDLIAAIKEHQILIIEGETGSGKTTQIPQYLYEAGFTNDGKKIGCTQPRRVAAMSVAARVAQEMGVKLGNEVGYSIRFEDCTSERTVIKYMTDGTLHREFLSEPDLASYSVMIIDEAHERTLHTDILFGLVKDIARFRVDLKLLISSATLDAEKFSEFFDDANIFRIPGRRFPVDIYYTKAPEADYIDACVVSVLQIHATQPLGDILVFLTGQEEIEACQEMLQDRVKRLGSKLKELLILPIYANLPSDMQAKIFEPTPPNARKVVLATNIAETSLTIDNIIYVIDPGFAKQNNFNSRTGMETLMVVPISKASANQRAGRAGRVAPGKCFRLYTAWAYKHELEENTVPEIQRINLGNAVLMLKALGINDLLHFDFLDPPPHETLVLALEQLYALGALNHHGELTKLGRRMAEFPVDPMMAKMLLASEKYKCSEEVVTIAAMLSVNGAIFYRPKDKIIHADTARKNFNHMHGDHLSLLQVYNQWAESDYSTQWCYENYIQFRSMKRARDVREQLVGLMQRVEIEMVSGLPETINIRKAITSGYFYHIARLSKGGHYKTVKHNQTVMIHPNSALFEELPRWVLYHELVFTTKEYMRSVIEIESKWLLEAAPHYYKPKELEDSTNKKMPKTVGRATLAE</sequence>
<organism evidence="10 11">
    <name type="scientific">Aedes aegypti</name>
    <name type="common">Yellowfever mosquito</name>
    <name type="synonym">Culex aegypti</name>
    <dbReference type="NCBI Taxonomy" id="7159"/>
    <lineage>
        <taxon>Eukaryota</taxon>
        <taxon>Metazoa</taxon>
        <taxon>Ecdysozoa</taxon>
        <taxon>Arthropoda</taxon>
        <taxon>Hexapoda</taxon>
        <taxon>Insecta</taxon>
        <taxon>Pterygota</taxon>
        <taxon>Neoptera</taxon>
        <taxon>Endopterygota</taxon>
        <taxon>Diptera</taxon>
        <taxon>Nematocera</taxon>
        <taxon>Culicoidea</taxon>
        <taxon>Culicidae</taxon>
        <taxon>Culicinae</taxon>
        <taxon>Aedini</taxon>
        <taxon>Aedes</taxon>
        <taxon>Stegomyia</taxon>
    </lineage>
</organism>
<gene>
    <name evidence="10" type="primary">5573814</name>
</gene>
<evidence type="ECO:0000256" key="4">
    <source>
        <dbReference type="ARBA" id="ARBA00022801"/>
    </source>
</evidence>
<dbReference type="GO" id="GO:0008380">
    <property type="term" value="P:RNA splicing"/>
    <property type="evidence" value="ECO:0007669"/>
    <property type="project" value="UniProtKB-KW"/>
</dbReference>
<dbReference type="InterPro" id="IPR027417">
    <property type="entry name" value="P-loop_NTPase"/>
</dbReference>
<dbReference type="EnsemblMetazoa" id="AAEL010732-RA">
    <property type="protein sequence ID" value="AAEL010732-PA"/>
    <property type="gene ID" value="AAEL010732"/>
</dbReference>
<evidence type="ECO:0000256" key="9">
    <source>
        <dbReference type="SAM" id="MobiDB-lite"/>
    </source>
</evidence>
<evidence type="ECO:0000313" key="10">
    <source>
        <dbReference type="EnsemblMetazoa" id="AAEL010732-PA"/>
    </source>
</evidence>
<keyword evidence="6" id="KW-0067">ATP-binding</keyword>
<keyword evidence="2" id="KW-0507">mRNA processing</keyword>
<dbReference type="PROSITE" id="PS51192">
    <property type="entry name" value="HELICASE_ATP_BIND_1"/>
    <property type="match status" value="1"/>
</dbReference>
<keyword evidence="3" id="KW-0547">Nucleotide-binding</keyword>
<dbReference type="InterPro" id="IPR002464">
    <property type="entry name" value="DNA/RNA_helicase_DEAH_CS"/>
</dbReference>
<dbReference type="InterPro" id="IPR048333">
    <property type="entry name" value="HA2_WH"/>
</dbReference>
<dbReference type="InterPro" id="IPR001650">
    <property type="entry name" value="Helicase_C-like"/>
</dbReference>
<dbReference type="CDD" id="cd17974">
    <property type="entry name" value="DEXHc_DHX16"/>
    <property type="match status" value="1"/>
</dbReference>
<dbReference type="VEuPathDB" id="VectorBase:AAEL010732"/>
<feature type="compositionally biased region" description="Basic and acidic residues" evidence="9">
    <location>
        <begin position="19"/>
        <end position="57"/>
    </location>
</feature>
<reference evidence="10 11" key="1">
    <citation type="submission" date="2017-06" db="EMBL/GenBank/DDBJ databases">
        <title>Aedes aegypti genome working group (AGWG) sequencing and assembly.</title>
        <authorList>
            <consortium name="Aedes aegypti Genome Working Group (AGWG)"/>
            <person name="Matthews B.J."/>
        </authorList>
    </citation>
    <scope>NUCLEOTIDE SEQUENCE [LARGE SCALE GENOMIC DNA]</scope>
    <source>
        <strain evidence="10 11">LVP_AGWG</strain>
    </source>
</reference>
<dbReference type="SMART" id="SM00487">
    <property type="entry name" value="DEXDc"/>
    <property type="match status" value="1"/>
</dbReference>
<keyword evidence="7" id="KW-0508">mRNA splicing</keyword>
<accession>A0A1S4FRG9</accession>
<dbReference type="Proteomes" id="UP000008820">
    <property type="component" value="Chromosome 2"/>
</dbReference>
<dbReference type="InterPro" id="IPR007502">
    <property type="entry name" value="Helicase-assoc_dom"/>
</dbReference>
<dbReference type="FunCoup" id="A0A1S4FRG9">
    <property type="interactions" value="1230"/>
</dbReference>
<dbReference type="SUPFAM" id="SSF52540">
    <property type="entry name" value="P-loop containing nucleoside triphosphate hydrolases"/>
    <property type="match status" value="1"/>
</dbReference>
<dbReference type="InterPro" id="IPR011709">
    <property type="entry name" value="DEAD-box_helicase_OB_fold"/>
</dbReference>
<dbReference type="PROSITE" id="PS51194">
    <property type="entry name" value="HELICASE_CTER"/>
    <property type="match status" value="1"/>
</dbReference>
<keyword evidence="5" id="KW-0347">Helicase</keyword>
<dbReference type="SMART" id="SM00490">
    <property type="entry name" value="HELICc"/>
    <property type="match status" value="1"/>
</dbReference>
<dbReference type="Pfam" id="PF07717">
    <property type="entry name" value="OB_NTP_bind"/>
    <property type="match status" value="1"/>
</dbReference>
<reference evidence="10" key="2">
    <citation type="submission" date="2020-05" db="UniProtKB">
        <authorList>
            <consortium name="EnsemblMetazoa"/>
        </authorList>
    </citation>
    <scope>IDENTIFICATION</scope>
    <source>
        <strain evidence="10">LVP_AGWG</strain>
    </source>
</reference>
<evidence type="ECO:0000256" key="2">
    <source>
        <dbReference type="ARBA" id="ARBA00022664"/>
    </source>
</evidence>
<dbReference type="GO" id="GO:0006397">
    <property type="term" value="P:mRNA processing"/>
    <property type="evidence" value="ECO:0007669"/>
    <property type="project" value="UniProtKB-KW"/>
</dbReference>
<dbReference type="FunFam" id="3.40.50.300:FF:000007">
    <property type="entry name" value="Pre-mRNA-splicing factor ATP-dependent RNA helicase"/>
    <property type="match status" value="1"/>
</dbReference>
<dbReference type="FunFam" id="3.40.50.300:FF:000594">
    <property type="entry name" value="Pre-mRNA-splicing factor ATP-dependent RNA helicase"/>
    <property type="match status" value="1"/>
</dbReference>
<dbReference type="SMART" id="SM00847">
    <property type="entry name" value="HA2"/>
    <property type="match status" value="1"/>
</dbReference>
<evidence type="ECO:0000256" key="1">
    <source>
        <dbReference type="ARBA" id="ARBA00012552"/>
    </source>
</evidence>
<protein>
    <recommendedName>
        <fullName evidence="1">RNA helicase</fullName>
        <ecNumber evidence="1">3.6.4.13</ecNumber>
    </recommendedName>
</protein>
<evidence type="ECO:0000256" key="5">
    <source>
        <dbReference type="ARBA" id="ARBA00022806"/>
    </source>
</evidence>
<evidence type="ECO:0000313" key="11">
    <source>
        <dbReference type="Proteomes" id="UP000008820"/>
    </source>
</evidence>
<dbReference type="Gene3D" id="1.20.120.1080">
    <property type="match status" value="1"/>
</dbReference>
<dbReference type="OrthoDB" id="10253254at2759"/>
<evidence type="ECO:0000256" key="8">
    <source>
        <dbReference type="ARBA" id="ARBA00047984"/>
    </source>
</evidence>
<dbReference type="PANTHER" id="PTHR18934:SF83">
    <property type="entry name" value="PRE-MRNA-SPLICING FACTOR ATP-DEPENDENT RNA HELICASE DHX16"/>
    <property type="match status" value="1"/>
</dbReference>
<dbReference type="AlphaFoldDB" id="A0A1S4FRG9"/>
<evidence type="ECO:0000256" key="7">
    <source>
        <dbReference type="ARBA" id="ARBA00023187"/>
    </source>
</evidence>
<dbReference type="InParanoid" id="A0A1S4FRG9"/>
<dbReference type="PANTHER" id="PTHR18934">
    <property type="entry name" value="ATP-DEPENDENT RNA HELICASE"/>
    <property type="match status" value="1"/>
</dbReference>
<dbReference type="GO" id="GO:0005524">
    <property type="term" value="F:ATP binding"/>
    <property type="evidence" value="ECO:0007669"/>
    <property type="project" value="UniProtKB-KW"/>
</dbReference>
<dbReference type="InterPro" id="IPR011545">
    <property type="entry name" value="DEAD/DEAH_box_helicase_dom"/>
</dbReference>